<name>A0A5S5C863_9BACL</name>
<dbReference type="GO" id="GO:0042956">
    <property type="term" value="P:maltodextrin transmembrane transport"/>
    <property type="evidence" value="ECO:0007669"/>
    <property type="project" value="TreeGrafter"/>
</dbReference>
<sequence>MKKGIALVSVLAMSLTLAACGGTNNEGTNNTGTNAGTTTNEGTNAGTNNTAGGETATEELVPEEGASLLVWEAKEERPFVEQMAKEFKEKYNVDIRMEEVGAGDQVTKLTTDGPAGIGADVVLFPHDNLGRAVSAGLVLPNDTYAEQAKAENAENAVSAVTYDGVLYGYPRSIETYAMFYNKDLIAAPPTTFDEVKAFAKTFNDTKANKYAFMWDIGNFYFSYPFLATTGGYVFGGGGQDKADIGLNNAGAVEGATYFKTLKDEVLPLKSGDVNYDIKKGLFTGGTLAMNIDGPWAIGDLKKSGINFGAAPIPSINGKPSVSFSGVKGWYVNTFTKYPNAAKLFARYASTKEAQLADFKLTGAIPANSEASADPAVSGDELIKAFVEQFKNSQPMPSIPEMGNVWTPIGAALSDIWNEGKDPKASLDNAVKQIEDANAAQGS</sequence>
<keyword evidence="5" id="KW-0449">Lipoprotein</keyword>
<dbReference type="GO" id="GO:0015768">
    <property type="term" value="P:maltose transport"/>
    <property type="evidence" value="ECO:0007669"/>
    <property type="project" value="TreeGrafter"/>
</dbReference>
<evidence type="ECO:0000256" key="4">
    <source>
        <dbReference type="ARBA" id="ARBA00022729"/>
    </source>
</evidence>
<evidence type="ECO:0000256" key="6">
    <source>
        <dbReference type="SAM" id="MobiDB-lite"/>
    </source>
</evidence>
<keyword evidence="3 5" id="KW-0762">Sugar transport</keyword>
<comment type="similarity">
    <text evidence="1 5">Belongs to the bacterial solute-binding protein 1 family.</text>
</comment>
<feature type="region of interest" description="Disordered" evidence="6">
    <location>
        <begin position="20"/>
        <end position="53"/>
    </location>
</feature>
<keyword evidence="8" id="KW-1185">Reference proteome</keyword>
<keyword evidence="2 5" id="KW-0813">Transport</keyword>
<dbReference type="Pfam" id="PF13416">
    <property type="entry name" value="SBP_bac_8"/>
    <property type="match status" value="1"/>
</dbReference>
<reference evidence="7 8" key="1">
    <citation type="submission" date="2019-07" db="EMBL/GenBank/DDBJ databases">
        <title>Genomic Encyclopedia of Type Strains, Phase III (KMG-III): the genomes of soil and plant-associated and newly described type strains.</title>
        <authorList>
            <person name="Whitman W."/>
        </authorList>
    </citation>
    <scope>NUCLEOTIDE SEQUENCE [LARGE SCALE GENOMIC DNA]</scope>
    <source>
        <strain evidence="7 8">BL24</strain>
    </source>
</reference>
<dbReference type="EMBL" id="VNHS01000004">
    <property type="protein sequence ID" value="TYP75595.1"/>
    <property type="molecule type" value="Genomic_DNA"/>
</dbReference>
<dbReference type="RefSeq" id="WP_148929519.1">
    <property type="nucleotide sequence ID" value="NZ_VNHS01000004.1"/>
</dbReference>
<dbReference type="GO" id="GO:1901982">
    <property type="term" value="F:maltose binding"/>
    <property type="evidence" value="ECO:0007669"/>
    <property type="project" value="TreeGrafter"/>
</dbReference>
<keyword evidence="4 5" id="KW-0732">Signal</keyword>
<feature type="compositionally biased region" description="Low complexity" evidence="6">
    <location>
        <begin position="21"/>
        <end position="53"/>
    </location>
</feature>
<dbReference type="SUPFAM" id="SSF53850">
    <property type="entry name" value="Periplasmic binding protein-like II"/>
    <property type="match status" value="1"/>
</dbReference>
<dbReference type="PANTHER" id="PTHR30061:SF50">
    <property type="entry name" value="MALTOSE_MALTODEXTRIN-BINDING PERIPLASMIC PROTEIN"/>
    <property type="match status" value="1"/>
</dbReference>
<dbReference type="GO" id="GO:0015144">
    <property type="term" value="F:carbohydrate transmembrane transporter activity"/>
    <property type="evidence" value="ECO:0007669"/>
    <property type="project" value="InterPro"/>
</dbReference>
<comment type="caution">
    <text evidence="7">The sequence shown here is derived from an EMBL/GenBank/DDBJ whole genome shotgun (WGS) entry which is preliminary data.</text>
</comment>
<evidence type="ECO:0000313" key="8">
    <source>
        <dbReference type="Proteomes" id="UP000323257"/>
    </source>
</evidence>
<accession>A0A5S5C863</accession>
<keyword evidence="5" id="KW-1003">Cell membrane</keyword>
<dbReference type="AlphaFoldDB" id="A0A5S5C863"/>
<keyword evidence="5" id="KW-0472">Membrane</keyword>
<proteinExistence type="inferred from homology"/>
<evidence type="ECO:0000256" key="3">
    <source>
        <dbReference type="ARBA" id="ARBA00022597"/>
    </source>
</evidence>
<organism evidence="7 8">
    <name type="scientific">Paenibacillus methanolicus</name>
    <dbReference type="NCBI Taxonomy" id="582686"/>
    <lineage>
        <taxon>Bacteria</taxon>
        <taxon>Bacillati</taxon>
        <taxon>Bacillota</taxon>
        <taxon>Bacilli</taxon>
        <taxon>Bacillales</taxon>
        <taxon>Paenibacillaceae</taxon>
        <taxon>Paenibacillus</taxon>
    </lineage>
</organism>
<evidence type="ECO:0000256" key="2">
    <source>
        <dbReference type="ARBA" id="ARBA00022448"/>
    </source>
</evidence>
<dbReference type="InterPro" id="IPR006060">
    <property type="entry name" value="Maltose/Cyclodextrin-bd"/>
</dbReference>
<evidence type="ECO:0000256" key="1">
    <source>
        <dbReference type="ARBA" id="ARBA00008520"/>
    </source>
</evidence>
<evidence type="ECO:0000256" key="5">
    <source>
        <dbReference type="RuleBase" id="RU365005"/>
    </source>
</evidence>
<gene>
    <name evidence="7" type="ORF">BCM02_104275</name>
</gene>
<dbReference type="Proteomes" id="UP000323257">
    <property type="component" value="Unassembled WGS sequence"/>
</dbReference>
<evidence type="ECO:0000313" key="7">
    <source>
        <dbReference type="EMBL" id="TYP75595.1"/>
    </source>
</evidence>
<dbReference type="PROSITE" id="PS51257">
    <property type="entry name" value="PROKAR_LIPOPROTEIN"/>
    <property type="match status" value="1"/>
</dbReference>
<dbReference type="OrthoDB" id="9766758at2"/>
<dbReference type="PRINTS" id="PR00181">
    <property type="entry name" value="MALTOSEBP"/>
</dbReference>
<protein>
    <recommendedName>
        <fullName evidence="5">Maltodextrin-binding protein</fullName>
    </recommendedName>
</protein>
<comment type="subcellular location">
    <subcellularLocation>
        <location evidence="5">Cell membrane</location>
        <topology evidence="5">Lipid-anchor</topology>
    </subcellularLocation>
</comment>
<dbReference type="GO" id="GO:0055052">
    <property type="term" value="C:ATP-binding cassette (ABC) transporter complex, substrate-binding subunit-containing"/>
    <property type="evidence" value="ECO:0007669"/>
    <property type="project" value="TreeGrafter"/>
</dbReference>
<feature type="signal peptide" evidence="5">
    <location>
        <begin position="1"/>
        <end position="18"/>
    </location>
</feature>
<dbReference type="InterPro" id="IPR006059">
    <property type="entry name" value="SBP"/>
</dbReference>
<feature type="chain" id="PRO_5024486733" description="Maltodextrin-binding protein" evidence="5">
    <location>
        <begin position="19"/>
        <end position="442"/>
    </location>
</feature>
<dbReference type="Gene3D" id="3.40.190.10">
    <property type="entry name" value="Periplasmic binding protein-like II"/>
    <property type="match status" value="2"/>
</dbReference>
<dbReference type="CDD" id="cd13586">
    <property type="entry name" value="PBP2_Maltose_binding_like"/>
    <property type="match status" value="1"/>
</dbReference>
<dbReference type="PANTHER" id="PTHR30061">
    <property type="entry name" value="MALTOSE-BINDING PERIPLASMIC PROTEIN"/>
    <property type="match status" value="1"/>
</dbReference>